<evidence type="ECO:0000256" key="8">
    <source>
        <dbReference type="SAM" id="MobiDB-lite"/>
    </source>
</evidence>
<dbReference type="GO" id="GO:0005634">
    <property type="term" value="C:nucleus"/>
    <property type="evidence" value="ECO:0007669"/>
    <property type="project" value="TreeGrafter"/>
</dbReference>
<evidence type="ECO:0000256" key="1">
    <source>
        <dbReference type="ARBA" id="ARBA00018517"/>
    </source>
</evidence>
<comment type="catalytic activity">
    <reaction evidence="4">
        <text>a 5'-end (N(7)-methyl 5'-triphosphoguanosine)-ribonucleoside in snoRNA + S-adenosyl-L-methionine = a 5'-end (N(2),N(7)-dimethyl 5'-triphosphoguanosine)-ribonucleoside in snoRNA + S-adenosyl-L-homocysteine + H(+)</text>
        <dbReference type="Rhea" id="RHEA:78475"/>
        <dbReference type="Rhea" id="RHEA-COMP:19086"/>
        <dbReference type="Rhea" id="RHEA-COMP:19088"/>
        <dbReference type="ChEBI" id="CHEBI:15378"/>
        <dbReference type="ChEBI" id="CHEBI:57856"/>
        <dbReference type="ChEBI" id="CHEBI:59789"/>
        <dbReference type="ChEBI" id="CHEBI:156461"/>
        <dbReference type="ChEBI" id="CHEBI:172880"/>
    </reaction>
    <physiologicalReaction direction="left-to-right" evidence="4">
        <dbReference type="Rhea" id="RHEA:78476"/>
    </physiologicalReaction>
</comment>
<dbReference type="Gene3D" id="3.40.50.150">
    <property type="entry name" value="Vaccinia Virus protein VP39"/>
    <property type="match status" value="1"/>
</dbReference>
<sequence>MVEAEAQGPAIRALGSLFKLTQVFLWDDGSVEKEAGEGLPFQGRRTQEAQEGDNDDDDKDSSVFSTTQDFSLLAEDEELARQMNALGLPMSFSTNKEKNNGRSNGKRKVMRQKHTDTCQDTLGEGVETSHLSVDNPGSLPGVFCSTVEEQNHAGILGFSCTDGQDFDFEHSNTESKGNMRIGVTSADSETAVSTGIYLIDAVADHDHTEQGDRLSQCNLLQTSSLDFHEVAHGNIFEGNCTKQPDVPESARHSSEMLVHDKTDKYECNGDFGDWMVFWDSHYSRNYFYNIRTQMSTWYPPEGMEHFAICDVSDELNEAIAELNEMDASLALNAPDLCIMQNKIDSIKESMNNYVPLGQVYDEPSEGIGLTAWNSMSAINFPVTLNRNIEESDKLNEIDWTHKDGCKEWLLSDKENIVSVYSGNGGSGIQVDTQHGPSIAKRKKKVRRTRNRRKFSDENQELKFQELLELSNDIGKYWCQRYLLFSRYDDGIKMDGEGWFSVTPEPIARHHAFRCGSGMIIDCFTGMGGNAIQFAQSSKHITAVDIDPKKIEYAHHNAAVYGVDDQIDFIKGDFFLLAPMLKADTVFLSPPWGGPDYAKVETYDIKTMLKPRDGYFLFNIAKKIAPRVVMFLPRNVDLNQLAELSLLASPPWSLEVEKNFVNGKLKAITAYFNDPAITR</sequence>
<proteinExistence type="inferred from homology"/>
<dbReference type="PANTHER" id="PTHR14741">
    <property type="entry name" value="S-ADENOSYLMETHIONINE-DEPENDENT METHYLTRANSFERASE RELATED"/>
    <property type="match status" value="1"/>
</dbReference>
<accession>A0A2P5CVK0</accession>
<evidence type="ECO:0000256" key="5">
    <source>
        <dbReference type="ARBA" id="ARBA00048763"/>
    </source>
</evidence>
<dbReference type="InterPro" id="IPR001202">
    <property type="entry name" value="WW_dom"/>
</dbReference>
<comment type="catalytic activity">
    <reaction evidence="5">
        <text>a 5'-end (N(2),N(7)-dimethyl 5'-triphosphoguanosine)-ribonucleoside in snRNA + S-adenosyl-L-methionine = a 5'-end (N(2),N(2),N(7)-trimethyl 5'-triphosphoguanosine)-ribonucleoside in snRNA + S-adenosyl-L-homocysteine + H(+)</text>
        <dbReference type="Rhea" id="RHEA:78479"/>
        <dbReference type="Rhea" id="RHEA-COMP:19087"/>
        <dbReference type="Rhea" id="RHEA-COMP:19089"/>
        <dbReference type="ChEBI" id="CHEBI:15378"/>
        <dbReference type="ChEBI" id="CHEBI:57856"/>
        <dbReference type="ChEBI" id="CHEBI:59789"/>
        <dbReference type="ChEBI" id="CHEBI:167623"/>
        <dbReference type="ChEBI" id="CHEBI:172880"/>
    </reaction>
    <physiologicalReaction direction="left-to-right" evidence="5">
        <dbReference type="Rhea" id="RHEA:78480"/>
    </physiologicalReaction>
</comment>
<evidence type="ECO:0000256" key="7">
    <source>
        <dbReference type="ARBA" id="ARBA00049790"/>
    </source>
</evidence>
<evidence type="ECO:0000256" key="4">
    <source>
        <dbReference type="ARBA" id="ARBA00048740"/>
    </source>
</evidence>
<gene>
    <name evidence="10" type="ORF">PanWU01x14_119890</name>
</gene>
<dbReference type="Proteomes" id="UP000237105">
    <property type="component" value="Unassembled WGS sequence"/>
</dbReference>
<comment type="catalytic activity">
    <reaction evidence="6">
        <text>a 5'-end (N(7)-methyl 5'-triphosphoguanosine)-ribonucleoside in snRNA + S-adenosyl-L-methionine = a 5'-end (N(2),N(7)-dimethyl 5'-triphosphoguanosine)-ribonucleoside in snRNA + S-adenosyl-L-homocysteine + H(+)</text>
        <dbReference type="Rhea" id="RHEA:78471"/>
        <dbReference type="Rhea" id="RHEA-COMP:19085"/>
        <dbReference type="Rhea" id="RHEA-COMP:19087"/>
        <dbReference type="ChEBI" id="CHEBI:15378"/>
        <dbReference type="ChEBI" id="CHEBI:57856"/>
        <dbReference type="ChEBI" id="CHEBI:59789"/>
        <dbReference type="ChEBI" id="CHEBI:156461"/>
        <dbReference type="ChEBI" id="CHEBI:172880"/>
    </reaction>
    <physiologicalReaction direction="left-to-right" evidence="6">
        <dbReference type="Rhea" id="RHEA:78472"/>
    </physiologicalReaction>
</comment>
<dbReference type="EMBL" id="JXTB01000091">
    <property type="protein sequence ID" value="PON65072.1"/>
    <property type="molecule type" value="Genomic_DNA"/>
</dbReference>
<dbReference type="STRING" id="3476.A0A2P5CVK0"/>
<evidence type="ECO:0000256" key="3">
    <source>
        <dbReference type="ARBA" id="ARBA00047418"/>
    </source>
</evidence>
<dbReference type="Pfam" id="PF09445">
    <property type="entry name" value="Methyltransf_15"/>
    <property type="match status" value="1"/>
</dbReference>
<dbReference type="OrthoDB" id="194443at2759"/>
<comment type="caution">
    <text evidence="10">The sequence shown here is derived from an EMBL/GenBank/DDBJ whole genome shotgun (WGS) entry which is preliminary data.</text>
</comment>
<dbReference type="Gene3D" id="2.20.70.10">
    <property type="match status" value="1"/>
</dbReference>
<feature type="compositionally biased region" description="Acidic residues" evidence="8">
    <location>
        <begin position="50"/>
        <end position="59"/>
    </location>
</feature>
<dbReference type="PROSITE" id="PS01159">
    <property type="entry name" value="WW_DOMAIN_1"/>
    <property type="match status" value="1"/>
</dbReference>
<evidence type="ECO:0000313" key="10">
    <source>
        <dbReference type="EMBL" id="PON65072.1"/>
    </source>
</evidence>
<dbReference type="InterPro" id="IPR036020">
    <property type="entry name" value="WW_dom_sf"/>
</dbReference>
<comment type="catalytic activity">
    <reaction evidence="3">
        <text>a 5'-end (N(2),N(7)-dimethyl 5'-triphosphoguanosine)-ribonucleoside in snoRNA + S-adenosyl-L-methionine = a 5'-end (N(2),N(2),N(7)-trimethyl 5'-triphosphoguanosine)-ribonucleoside in snoRNA + S-adenosyl-L-homocysteine + H(+)</text>
        <dbReference type="Rhea" id="RHEA:78507"/>
        <dbReference type="Rhea" id="RHEA-COMP:19088"/>
        <dbReference type="Rhea" id="RHEA-COMP:19090"/>
        <dbReference type="ChEBI" id="CHEBI:15378"/>
        <dbReference type="ChEBI" id="CHEBI:57856"/>
        <dbReference type="ChEBI" id="CHEBI:59789"/>
        <dbReference type="ChEBI" id="CHEBI:167623"/>
        <dbReference type="ChEBI" id="CHEBI:172880"/>
    </reaction>
    <physiologicalReaction direction="left-to-right" evidence="3">
        <dbReference type="Rhea" id="RHEA:78508"/>
    </physiologicalReaction>
</comment>
<name>A0A2P5CVK0_PARAD</name>
<feature type="region of interest" description="Disordered" evidence="8">
    <location>
        <begin position="87"/>
        <end position="116"/>
    </location>
</feature>
<dbReference type="GO" id="GO:0071164">
    <property type="term" value="F:RNA cap trimethylguanosine synthase activity"/>
    <property type="evidence" value="ECO:0007669"/>
    <property type="project" value="TreeGrafter"/>
</dbReference>
<dbReference type="InterPro" id="IPR029063">
    <property type="entry name" value="SAM-dependent_MTases_sf"/>
</dbReference>
<dbReference type="PANTHER" id="PTHR14741:SF32">
    <property type="entry name" value="TRIMETHYLGUANOSINE SYNTHASE"/>
    <property type="match status" value="1"/>
</dbReference>
<evidence type="ECO:0000259" key="9">
    <source>
        <dbReference type="PROSITE" id="PS50020"/>
    </source>
</evidence>
<dbReference type="CDD" id="cd02440">
    <property type="entry name" value="AdoMet_MTases"/>
    <property type="match status" value="1"/>
</dbReference>
<keyword evidence="10" id="KW-0489">Methyltransferase</keyword>
<feature type="domain" description="WW" evidence="9">
    <location>
        <begin position="274"/>
        <end position="302"/>
    </location>
</feature>
<evidence type="ECO:0000256" key="6">
    <source>
        <dbReference type="ARBA" id="ARBA00049075"/>
    </source>
</evidence>
<reference evidence="11" key="1">
    <citation type="submission" date="2016-06" db="EMBL/GenBank/DDBJ databases">
        <title>Parallel loss of symbiosis genes in relatives of nitrogen-fixing non-legume Parasponia.</title>
        <authorList>
            <person name="Van Velzen R."/>
            <person name="Holmer R."/>
            <person name="Bu F."/>
            <person name="Rutten L."/>
            <person name="Van Zeijl A."/>
            <person name="Liu W."/>
            <person name="Santuari L."/>
            <person name="Cao Q."/>
            <person name="Sharma T."/>
            <person name="Shen D."/>
            <person name="Roswanjaya Y."/>
            <person name="Wardhani T."/>
            <person name="Kalhor M.S."/>
            <person name="Jansen J."/>
            <person name="Van den Hoogen J."/>
            <person name="Gungor B."/>
            <person name="Hartog M."/>
            <person name="Hontelez J."/>
            <person name="Verver J."/>
            <person name="Yang W.-C."/>
            <person name="Schijlen E."/>
            <person name="Repin R."/>
            <person name="Schilthuizen M."/>
            <person name="Schranz E."/>
            <person name="Heidstra R."/>
            <person name="Miyata K."/>
            <person name="Fedorova E."/>
            <person name="Kohlen W."/>
            <person name="Bisseling T."/>
            <person name="Smit S."/>
            <person name="Geurts R."/>
        </authorList>
    </citation>
    <scope>NUCLEOTIDE SEQUENCE [LARGE SCALE GENOMIC DNA]</scope>
    <source>
        <strain evidence="11">cv. WU1-14</strain>
    </source>
</reference>
<protein>
    <recommendedName>
        <fullName evidence="1">Trimethylguanosine synthase</fullName>
    </recommendedName>
    <alternativeName>
        <fullName evidence="7">Cap-specific guanine-N(2) methyltransferase</fullName>
    </alternativeName>
</protein>
<dbReference type="PROSITE" id="PS50020">
    <property type="entry name" value="WW_DOMAIN_2"/>
    <property type="match status" value="1"/>
</dbReference>
<keyword evidence="11" id="KW-1185">Reference proteome</keyword>
<dbReference type="SUPFAM" id="SSF51045">
    <property type="entry name" value="WW domain"/>
    <property type="match status" value="1"/>
</dbReference>
<dbReference type="AlphaFoldDB" id="A0A2P5CVK0"/>
<keyword evidence="10" id="KW-0808">Transferase</keyword>
<comment type="similarity">
    <text evidence="2">Belongs to the methyltransferase superfamily. Trimethylguanosine synthase family.</text>
</comment>
<feature type="region of interest" description="Disordered" evidence="8">
    <location>
        <begin position="34"/>
        <end position="63"/>
    </location>
</feature>
<dbReference type="InterPro" id="IPR019012">
    <property type="entry name" value="RNA_cap_Gua-N2-MeTrfase"/>
</dbReference>
<dbReference type="FunFam" id="3.40.50.150:FF:000305">
    <property type="entry name" value="S-adenosyl-L-methionine-dependent methyltransferase superfamily protein"/>
    <property type="match status" value="1"/>
</dbReference>
<organism evidence="10 11">
    <name type="scientific">Parasponia andersonii</name>
    <name type="common">Sponia andersonii</name>
    <dbReference type="NCBI Taxonomy" id="3476"/>
    <lineage>
        <taxon>Eukaryota</taxon>
        <taxon>Viridiplantae</taxon>
        <taxon>Streptophyta</taxon>
        <taxon>Embryophyta</taxon>
        <taxon>Tracheophyta</taxon>
        <taxon>Spermatophyta</taxon>
        <taxon>Magnoliopsida</taxon>
        <taxon>eudicotyledons</taxon>
        <taxon>Gunneridae</taxon>
        <taxon>Pentapetalae</taxon>
        <taxon>rosids</taxon>
        <taxon>fabids</taxon>
        <taxon>Rosales</taxon>
        <taxon>Cannabaceae</taxon>
        <taxon>Parasponia</taxon>
    </lineage>
</organism>
<dbReference type="SUPFAM" id="SSF53335">
    <property type="entry name" value="S-adenosyl-L-methionine-dependent methyltransferases"/>
    <property type="match status" value="1"/>
</dbReference>
<evidence type="ECO:0000313" key="11">
    <source>
        <dbReference type="Proteomes" id="UP000237105"/>
    </source>
</evidence>
<evidence type="ECO:0000256" key="2">
    <source>
        <dbReference type="ARBA" id="ARBA00025783"/>
    </source>
</evidence>